<evidence type="ECO:0000256" key="1">
    <source>
        <dbReference type="SAM" id="Phobius"/>
    </source>
</evidence>
<dbReference type="InterPro" id="IPR007404">
    <property type="entry name" value="YdjM-like"/>
</dbReference>
<evidence type="ECO:0000313" key="3">
    <source>
        <dbReference type="Proteomes" id="UP000645217"/>
    </source>
</evidence>
<accession>A0A917QWG3</accession>
<keyword evidence="1" id="KW-0472">Membrane</keyword>
<dbReference type="AlphaFoldDB" id="A0A917QWG3"/>
<evidence type="ECO:0000313" key="2">
    <source>
        <dbReference type="EMBL" id="GGK72652.1"/>
    </source>
</evidence>
<feature type="transmembrane region" description="Helical" evidence="1">
    <location>
        <begin position="104"/>
        <end position="122"/>
    </location>
</feature>
<keyword evidence="1" id="KW-0812">Transmembrane</keyword>
<reference evidence="2" key="2">
    <citation type="submission" date="2020-09" db="EMBL/GenBank/DDBJ databases">
        <authorList>
            <person name="Sun Q."/>
            <person name="Ohkuma M."/>
        </authorList>
    </citation>
    <scope>NUCLEOTIDE SEQUENCE</scope>
    <source>
        <strain evidence="2">JCM 13064</strain>
    </source>
</reference>
<keyword evidence="3" id="KW-1185">Reference proteome</keyword>
<feature type="transmembrane region" description="Helical" evidence="1">
    <location>
        <begin position="230"/>
        <end position="248"/>
    </location>
</feature>
<feature type="transmembrane region" description="Helical" evidence="1">
    <location>
        <begin position="131"/>
        <end position="148"/>
    </location>
</feature>
<gene>
    <name evidence="2" type="ORF">GCM10007964_14290</name>
</gene>
<name>A0A917QWG3_9ACTN</name>
<dbReference type="Proteomes" id="UP000645217">
    <property type="component" value="Unassembled WGS sequence"/>
</dbReference>
<keyword evidence="1" id="KW-1133">Transmembrane helix</keyword>
<protein>
    <submittedName>
        <fullName evidence="2">Membrane protein</fullName>
    </submittedName>
</protein>
<dbReference type="Pfam" id="PF04307">
    <property type="entry name" value="YdjM"/>
    <property type="match status" value="1"/>
</dbReference>
<dbReference type="EMBL" id="BMNT01000006">
    <property type="protein sequence ID" value="GGK72652.1"/>
    <property type="molecule type" value="Genomic_DNA"/>
</dbReference>
<comment type="caution">
    <text evidence="2">The sequence shown here is derived from an EMBL/GenBank/DDBJ whole genome shotgun (WGS) entry which is preliminary data.</text>
</comment>
<sequence length="251" mass="26055">MMGHTHALSGAAAWLLVAPGLVALPGVTALREIPVLGGLAGDLTPIVANALSPAELVAGAVVCAGAAMLPDLDHPHATIAQTFGPATWVLSKAVNWLSGGHRHMTHSLLFALAAGFGAHLLADGHPIGRDVLVILMIGLALRAVGIGIPGRTMTSAMVNIGLTAAAFILLRAAQVGYLWLGFAIAIGCLAHVIGDCLTERGCPVLWPLRHRWLLPWKIGIKTGRAFEIKILGPLLSVVVLGLFALRLLPSL</sequence>
<dbReference type="RefSeq" id="WP_189162137.1">
    <property type="nucleotide sequence ID" value="NZ_BMNT01000006.1"/>
</dbReference>
<feature type="transmembrane region" description="Helical" evidence="1">
    <location>
        <begin position="177"/>
        <end position="194"/>
    </location>
</feature>
<proteinExistence type="predicted"/>
<organism evidence="2 3">
    <name type="scientific">Sphaerisporangium melleum</name>
    <dbReference type="NCBI Taxonomy" id="321316"/>
    <lineage>
        <taxon>Bacteria</taxon>
        <taxon>Bacillati</taxon>
        <taxon>Actinomycetota</taxon>
        <taxon>Actinomycetes</taxon>
        <taxon>Streptosporangiales</taxon>
        <taxon>Streptosporangiaceae</taxon>
        <taxon>Sphaerisporangium</taxon>
    </lineage>
</organism>
<reference evidence="2" key="1">
    <citation type="journal article" date="2014" name="Int. J. Syst. Evol. Microbiol.">
        <title>Complete genome sequence of Corynebacterium casei LMG S-19264T (=DSM 44701T), isolated from a smear-ripened cheese.</title>
        <authorList>
            <consortium name="US DOE Joint Genome Institute (JGI-PGF)"/>
            <person name="Walter F."/>
            <person name="Albersmeier A."/>
            <person name="Kalinowski J."/>
            <person name="Ruckert C."/>
        </authorList>
    </citation>
    <scope>NUCLEOTIDE SEQUENCE</scope>
    <source>
        <strain evidence="2">JCM 13064</strain>
    </source>
</reference>
<dbReference type="PANTHER" id="PTHR35531">
    <property type="entry name" value="INNER MEMBRANE PROTEIN YBCI-RELATED"/>
    <property type="match status" value="1"/>
</dbReference>
<dbReference type="PANTHER" id="PTHR35531:SF1">
    <property type="entry name" value="INNER MEMBRANE PROTEIN YBCI-RELATED"/>
    <property type="match status" value="1"/>
</dbReference>